<dbReference type="PANTHER" id="PTHR43829:SF9">
    <property type="entry name" value="AQUAPORIN-9"/>
    <property type="match status" value="1"/>
</dbReference>
<feature type="compositionally biased region" description="Polar residues" evidence="9">
    <location>
        <begin position="1"/>
        <end position="14"/>
    </location>
</feature>
<feature type="region of interest" description="Disordered" evidence="9">
    <location>
        <begin position="160"/>
        <end position="356"/>
    </location>
</feature>
<dbReference type="InterPro" id="IPR022357">
    <property type="entry name" value="MIP_CS"/>
</dbReference>
<evidence type="ECO:0000256" key="5">
    <source>
        <dbReference type="ARBA" id="ARBA00022737"/>
    </source>
</evidence>
<evidence type="ECO:0000256" key="4">
    <source>
        <dbReference type="ARBA" id="ARBA00022692"/>
    </source>
</evidence>
<dbReference type="GO" id="GO:0015250">
    <property type="term" value="F:water channel activity"/>
    <property type="evidence" value="ECO:0007669"/>
    <property type="project" value="TreeGrafter"/>
</dbReference>
<feature type="compositionally biased region" description="Basic residues" evidence="9">
    <location>
        <begin position="96"/>
        <end position="105"/>
    </location>
</feature>
<feature type="compositionally biased region" description="Polar residues" evidence="9">
    <location>
        <begin position="333"/>
        <end position="345"/>
    </location>
</feature>
<evidence type="ECO:0000256" key="6">
    <source>
        <dbReference type="ARBA" id="ARBA00022989"/>
    </source>
</evidence>
<feature type="transmembrane region" description="Helical" evidence="10">
    <location>
        <begin position="606"/>
        <end position="627"/>
    </location>
</feature>
<dbReference type="eggNOG" id="KOG0224">
    <property type="taxonomic scope" value="Eukaryota"/>
</dbReference>
<feature type="transmembrane region" description="Helical" evidence="10">
    <location>
        <begin position="436"/>
        <end position="459"/>
    </location>
</feature>
<dbReference type="RefSeq" id="XP_009268700.1">
    <property type="nucleotide sequence ID" value="XM_009270425.1"/>
</dbReference>
<feature type="compositionally biased region" description="Low complexity" evidence="9">
    <location>
        <begin position="208"/>
        <end position="225"/>
    </location>
</feature>
<comment type="catalytic activity">
    <reaction evidence="8">
        <text>H2O(in) = H2O(out)</text>
        <dbReference type="Rhea" id="RHEA:29667"/>
        <dbReference type="ChEBI" id="CHEBI:15377"/>
    </reaction>
</comment>
<dbReference type="PROSITE" id="PS00221">
    <property type="entry name" value="MIP"/>
    <property type="match status" value="1"/>
</dbReference>
<dbReference type="GO" id="GO:0015254">
    <property type="term" value="F:glycerol channel activity"/>
    <property type="evidence" value="ECO:0007669"/>
    <property type="project" value="TreeGrafter"/>
</dbReference>
<feature type="compositionally biased region" description="Basic and acidic residues" evidence="9">
    <location>
        <begin position="118"/>
        <end position="128"/>
    </location>
</feature>
<feature type="transmembrane region" description="Helical" evidence="10">
    <location>
        <begin position="395"/>
        <end position="416"/>
    </location>
</feature>
<evidence type="ECO:0000256" key="3">
    <source>
        <dbReference type="ARBA" id="ARBA00022448"/>
    </source>
</evidence>
<dbReference type="PRINTS" id="PR00783">
    <property type="entry name" value="MINTRINSICP"/>
</dbReference>
<dbReference type="Proteomes" id="UP000014064">
    <property type="component" value="Unassembled WGS sequence"/>
</dbReference>
<dbReference type="InterPro" id="IPR000425">
    <property type="entry name" value="MIP"/>
</dbReference>
<feature type="compositionally biased region" description="Low complexity" evidence="9">
    <location>
        <begin position="80"/>
        <end position="89"/>
    </location>
</feature>
<keyword evidence="7 10" id="KW-0472">Membrane</keyword>
<feature type="compositionally biased region" description="Basic and acidic residues" evidence="9">
    <location>
        <begin position="283"/>
        <end position="313"/>
    </location>
</feature>
<organism evidence="11 12">
    <name type="scientific">Wallemia ichthyophaga (strain EXF-994 / CBS 113033)</name>
    <dbReference type="NCBI Taxonomy" id="1299270"/>
    <lineage>
        <taxon>Eukaryota</taxon>
        <taxon>Fungi</taxon>
        <taxon>Dikarya</taxon>
        <taxon>Basidiomycota</taxon>
        <taxon>Wallemiomycotina</taxon>
        <taxon>Wallemiomycetes</taxon>
        <taxon>Wallemiales</taxon>
        <taxon>Wallemiaceae</taxon>
        <taxon>Wallemia</taxon>
    </lineage>
</organism>
<comment type="similarity">
    <text evidence="2">Belongs to the MIP/aquaporin (TC 1.A.8) family.</text>
</comment>
<accession>R9AEG9</accession>
<dbReference type="STRING" id="1299270.R9AEG9"/>
<dbReference type="CDD" id="cd00333">
    <property type="entry name" value="MIP"/>
    <property type="match status" value="1"/>
</dbReference>
<dbReference type="AlphaFoldDB" id="R9AEG9"/>
<sequence length="692" mass="75973">MTHCQKSSLLISTHDTLKEEPEEESRPNTPHVGSPQAQSQAPTGGDQLKQPEQQDKLTDSQQQQANDEESFIKNQKEQKQQQQQQHQNNITAKHNEHMRRVKSKRPLWGIGGVFPAEDSEKPSNHESGKTQGRNNDISGSGQEVLNAAAEAVFSRGRELGYQQASSITGNTPSLPTGNLGSTKFGSSYSSSQPPSHHTNQAGDYFNLPGTTPGTTPGITPGITPGQHNTPFGQVSGMMEDNKSTKSSRTPFQVGGVIDDNRRPSFARPQPSKRFPTQTQQHSYYKEQADKEMADKKSDDKDLTNRDTQGKEEGQVGGIIDGQKDTPAADQDRSLSYNTDKSQNYPQGGGTGQVGEMENKWLDDPIEQEKYENPDEPIYNFWFNIREYMREPLAEMLGTCVFMIIGTGASCQTLIYTNQTAAYTNLNWGFGVGVMTGVYIAGGVSGGHLNPAITLFLALFRGFPWKMLWKYWIAQVLGAFIGSFTVYGMYCQSLYNIDPAKTVSSSGTAALFPTIPTTENTTIGLAVYQEVIATAVLTSSVLALGDRDNTPPGASLGALVLALIIMAIGTSLGALSGYAMNPARDLGPRIMLSCVGYGKELWTHDRWWWLTGPILGSFGGSILGALAYDFCIYSGLGSPVNFTGKQWRRLINPMFRTHNMAKAGLERMERDRKERDLQNEIHELENKKGNKAV</sequence>
<evidence type="ECO:0000256" key="7">
    <source>
        <dbReference type="ARBA" id="ARBA00023136"/>
    </source>
</evidence>
<protein>
    <recommendedName>
        <fullName evidence="13">Aquaporin-like protein</fullName>
    </recommendedName>
</protein>
<keyword evidence="6 10" id="KW-1133">Transmembrane helix</keyword>
<feature type="compositionally biased region" description="Polar residues" evidence="9">
    <location>
        <begin position="162"/>
        <end position="185"/>
    </location>
</feature>
<dbReference type="Pfam" id="PF00230">
    <property type="entry name" value="MIP"/>
    <property type="match status" value="1"/>
</dbReference>
<evidence type="ECO:0000313" key="11">
    <source>
        <dbReference type="EMBL" id="EOR00599.1"/>
    </source>
</evidence>
<keyword evidence="5" id="KW-0677">Repeat</keyword>
<evidence type="ECO:0000313" key="12">
    <source>
        <dbReference type="Proteomes" id="UP000014064"/>
    </source>
</evidence>
<evidence type="ECO:0008006" key="13">
    <source>
        <dbReference type="Google" id="ProtNLM"/>
    </source>
</evidence>
<dbReference type="KEGG" id="wic:J056_000797"/>
<proteinExistence type="inferred from homology"/>
<keyword evidence="3" id="KW-0813">Transport</keyword>
<evidence type="ECO:0000256" key="2">
    <source>
        <dbReference type="ARBA" id="ARBA00006175"/>
    </source>
</evidence>
<comment type="subcellular location">
    <subcellularLocation>
        <location evidence="1">Membrane</location>
        <topology evidence="1">Multi-pass membrane protein</topology>
    </subcellularLocation>
</comment>
<evidence type="ECO:0000256" key="8">
    <source>
        <dbReference type="ARBA" id="ARBA00034651"/>
    </source>
</evidence>
<feature type="transmembrane region" description="Helical" evidence="10">
    <location>
        <begin position="471"/>
        <end position="489"/>
    </location>
</feature>
<dbReference type="SUPFAM" id="SSF81338">
    <property type="entry name" value="Aquaporin-like"/>
    <property type="match status" value="1"/>
</dbReference>
<dbReference type="HOGENOM" id="CLU_020019_2_3_1"/>
<dbReference type="NCBIfam" id="TIGR00861">
    <property type="entry name" value="MIP"/>
    <property type="match status" value="1"/>
</dbReference>
<feature type="transmembrane region" description="Helical" evidence="10">
    <location>
        <begin position="555"/>
        <end position="578"/>
    </location>
</feature>
<dbReference type="OrthoDB" id="3222at2759"/>
<name>R9AEG9_WALI9</name>
<dbReference type="GO" id="GO:0005886">
    <property type="term" value="C:plasma membrane"/>
    <property type="evidence" value="ECO:0007669"/>
    <property type="project" value="TreeGrafter"/>
</dbReference>
<evidence type="ECO:0000256" key="9">
    <source>
        <dbReference type="SAM" id="MobiDB-lite"/>
    </source>
</evidence>
<feature type="compositionally biased region" description="Basic and acidic residues" evidence="9">
    <location>
        <begin position="70"/>
        <end position="79"/>
    </location>
</feature>
<evidence type="ECO:0000256" key="10">
    <source>
        <dbReference type="SAM" id="Phobius"/>
    </source>
</evidence>
<feature type="compositionally biased region" description="Low complexity" evidence="9">
    <location>
        <begin position="186"/>
        <end position="195"/>
    </location>
</feature>
<feature type="region of interest" description="Disordered" evidence="9">
    <location>
        <begin position="1"/>
        <end position="143"/>
    </location>
</feature>
<dbReference type="InterPro" id="IPR023271">
    <property type="entry name" value="Aquaporin-like"/>
</dbReference>
<dbReference type="Gene3D" id="1.20.1080.10">
    <property type="entry name" value="Glycerol uptake facilitator protein"/>
    <property type="match status" value="1"/>
</dbReference>
<dbReference type="GeneID" id="20373749"/>
<dbReference type="InterPro" id="IPR050363">
    <property type="entry name" value="MIP/Aquaporin"/>
</dbReference>
<keyword evidence="4 10" id="KW-0812">Transmembrane</keyword>
<dbReference type="EMBL" id="KE007234">
    <property type="protein sequence ID" value="EOR00599.1"/>
    <property type="molecule type" value="Genomic_DNA"/>
</dbReference>
<reference evidence="12" key="1">
    <citation type="journal article" date="2013" name="BMC Genomics">
        <title>Genome and transcriptome sequencing of the halophilic fungus Wallemia ichthyophaga: haloadaptations present and absent.</title>
        <authorList>
            <person name="Zajc J."/>
            <person name="Liu Y."/>
            <person name="Dai W."/>
            <person name="Yang Z."/>
            <person name="Hu J."/>
            <person name="Gostincar C."/>
            <person name="Gunde-Cimerman N."/>
        </authorList>
    </citation>
    <scope>NUCLEOTIDE SEQUENCE [LARGE SCALE GENOMIC DNA]</scope>
    <source>
        <strain evidence="12">EXF-994 / CBS 113033</strain>
    </source>
</reference>
<gene>
    <name evidence="11" type="ORF">J056_000797</name>
</gene>
<dbReference type="OMA" id="NIREYMR"/>
<dbReference type="PANTHER" id="PTHR43829">
    <property type="entry name" value="AQUAPORIN OR AQUAGLYCEROPORIN RELATED"/>
    <property type="match status" value="1"/>
</dbReference>
<evidence type="ECO:0000256" key="1">
    <source>
        <dbReference type="ARBA" id="ARBA00004141"/>
    </source>
</evidence>
<keyword evidence="12" id="KW-1185">Reference proteome</keyword>
<feature type="compositionally biased region" description="Polar residues" evidence="9">
    <location>
        <begin position="129"/>
        <end position="143"/>
    </location>
</feature>